<dbReference type="OrthoDB" id="8864979at2759"/>
<accession>M7SHT1</accession>
<dbReference type="HOGENOM" id="CLU_034400_0_0_1"/>
<proteinExistence type="predicted"/>
<dbReference type="Proteomes" id="UP000012174">
    <property type="component" value="Unassembled WGS sequence"/>
</dbReference>
<dbReference type="InterPro" id="IPR025204">
    <property type="entry name" value="CENP-L"/>
</dbReference>
<dbReference type="OMA" id="WERWMED"/>
<feature type="compositionally biased region" description="Low complexity" evidence="1">
    <location>
        <begin position="430"/>
        <end position="445"/>
    </location>
</feature>
<dbReference type="KEGG" id="ela:UCREL1_7145"/>
<organism evidence="2 3">
    <name type="scientific">Eutypa lata (strain UCR-EL1)</name>
    <name type="common">Grapevine dieback disease fungus</name>
    <name type="synonym">Eutypa armeniacae</name>
    <dbReference type="NCBI Taxonomy" id="1287681"/>
    <lineage>
        <taxon>Eukaryota</taxon>
        <taxon>Fungi</taxon>
        <taxon>Dikarya</taxon>
        <taxon>Ascomycota</taxon>
        <taxon>Pezizomycotina</taxon>
        <taxon>Sordariomycetes</taxon>
        <taxon>Xylariomycetidae</taxon>
        <taxon>Xylariales</taxon>
        <taxon>Diatrypaceae</taxon>
        <taxon>Eutypa</taxon>
    </lineage>
</organism>
<feature type="compositionally biased region" description="Basic and acidic residues" evidence="1">
    <location>
        <begin position="416"/>
        <end position="427"/>
    </location>
</feature>
<evidence type="ECO:0000256" key="1">
    <source>
        <dbReference type="SAM" id="MobiDB-lite"/>
    </source>
</evidence>
<dbReference type="eggNOG" id="ENOG502S6KJ">
    <property type="taxonomic scope" value="Eukaryota"/>
</dbReference>
<protein>
    <submittedName>
        <fullName evidence="2">Putative siroheme synthase protein</fullName>
    </submittedName>
</protein>
<feature type="region of interest" description="Disordered" evidence="1">
    <location>
        <begin position="379"/>
        <end position="453"/>
    </location>
</feature>
<name>M7SHT1_EUTLA</name>
<gene>
    <name evidence="2" type="ORF">UCREL1_7145</name>
</gene>
<sequence>MPPRKKRPPPDPPQPQAQPEHSASPSQNDENSDDHEDSRTSAATDDEPIPQLFNTAFSTYRVSPLHISSQEPLTASRLQTLSRRLRDLVVGDVVRGVQVGLSGGGLESDATLGRAGALEHVEWRWVPLERLLGGKAPINSNNRERSLELGSADADAGDGGGRQRGRGGKGRNAKARAGATSKTTERRGKQSALCLELSYENSTFTALLLPDISPPSGKKETDISRLPWISSMPAAKEQDSHKSTFLHLPLLILKLPAPLKSILVDFLSSTFDCRVSPLRLGTRTLVRCWEDWLAHHTRNSARRQRQQQHKDVTLTLGFHLEPVFSARAHDRPQEMGKPDGNPTKETLPQLGLKSLDVVIPAAEIVRFLRAGEDIASQTVAERDGRETTATAPNKRKANDDDDDTESHRRLRRKLAGGREDEGWEWRRRNPSSNNTSNPDSSSNNDGGREQQSQPFTEALASYLKSHLALDLFHPGVRVQRVVCAGFVMAETGRVRIARPRPVAVGLAPDGGDDVDGVGADVYGGVWNLVQELLGKARGGEWSADAVKLAKLVANSEEEGMKGGVE</sequence>
<reference evidence="3" key="1">
    <citation type="journal article" date="2013" name="Genome Announc.">
        <title>Draft genome sequence of the grapevine dieback fungus Eutypa lata UCR-EL1.</title>
        <authorList>
            <person name="Blanco-Ulate B."/>
            <person name="Rolshausen P.E."/>
            <person name="Cantu D."/>
        </authorList>
    </citation>
    <scope>NUCLEOTIDE SEQUENCE [LARGE SCALE GENOMIC DNA]</scope>
    <source>
        <strain evidence="3">UCR-EL1</strain>
    </source>
</reference>
<evidence type="ECO:0000313" key="3">
    <source>
        <dbReference type="Proteomes" id="UP000012174"/>
    </source>
</evidence>
<feature type="region of interest" description="Disordered" evidence="1">
    <location>
        <begin position="1"/>
        <end position="49"/>
    </location>
</feature>
<feature type="compositionally biased region" description="Basic residues" evidence="1">
    <location>
        <begin position="163"/>
        <end position="174"/>
    </location>
</feature>
<evidence type="ECO:0000313" key="2">
    <source>
        <dbReference type="EMBL" id="EMR65874.1"/>
    </source>
</evidence>
<dbReference type="EMBL" id="KB706770">
    <property type="protein sequence ID" value="EMR65874.1"/>
    <property type="molecule type" value="Genomic_DNA"/>
</dbReference>
<dbReference type="Pfam" id="PF13092">
    <property type="entry name" value="CENP-L"/>
    <property type="match status" value="1"/>
</dbReference>
<feature type="region of interest" description="Disordered" evidence="1">
    <location>
        <begin position="134"/>
        <end position="187"/>
    </location>
</feature>
<keyword evidence="3" id="KW-1185">Reference proteome</keyword>
<dbReference type="AlphaFoldDB" id="M7SHT1"/>
<feature type="region of interest" description="Disordered" evidence="1">
    <location>
        <begin position="329"/>
        <end position="348"/>
    </location>
</feature>